<dbReference type="InterPro" id="IPR011033">
    <property type="entry name" value="PRC_barrel-like_sf"/>
</dbReference>
<evidence type="ECO:0000256" key="3">
    <source>
        <dbReference type="ARBA" id="ARBA00022552"/>
    </source>
</evidence>
<feature type="compositionally biased region" description="Basic residues" evidence="6">
    <location>
        <begin position="185"/>
        <end position="199"/>
    </location>
</feature>
<keyword evidence="4 5" id="KW-0143">Chaperone</keyword>
<comment type="domain">
    <text evidence="5">The PRC barrel domain binds ribosomal protein uS19.</text>
</comment>
<dbReference type="Pfam" id="PF24986">
    <property type="entry name" value="PRC_RimM"/>
    <property type="match status" value="1"/>
</dbReference>
<feature type="region of interest" description="Disordered" evidence="6">
    <location>
        <begin position="178"/>
        <end position="199"/>
    </location>
</feature>
<dbReference type="NCBIfam" id="TIGR02273">
    <property type="entry name" value="16S_RimM"/>
    <property type="match status" value="1"/>
</dbReference>
<dbReference type="InterPro" id="IPR056792">
    <property type="entry name" value="PRC_RimM"/>
</dbReference>
<dbReference type="InterPro" id="IPR009000">
    <property type="entry name" value="Transl_B-barrel_sf"/>
</dbReference>
<dbReference type="InterPro" id="IPR002676">
    <property type="entry name" value="RimM_N"/>
</dbReference>
<gene>
    <name evidence="5 9" type="primary">rimM</name>
    <name evidence="9" type="ORF">JCM14722_14010</name>
</gene>
<dbReference type="Gene3D" id="2.40.30.60">
    <property type="entry name" value="RimM"/>
    <property type="match status" value="1"/>
</dbReference>
<evidence type="ECO:0000256" key="4">
    <source>
        <dbReference type="ARBA" id="ARBA00023186"/>
    </source>
</evidence>
<evidence type="ECO:0000256" key="1">
    <source>
        <dbReference type="ARBA" id="ARBA00022490"/>
    </source>
</evidence>
<comment type="subunit">
    <text evidence="5">Binds ribosomal protein uS19.</text>
</comment>
<dbReference type="Pfam" id="PF01782">
    <property type="entry name" value="RimM"/>
    <property type="match status" value="1"/>
</dbReference>
<feature type="domain" description="RimM N-terminal" evidence="7">
    <location>
        <begin position="13"/>
        <end position="94"/>
    </location>
</feature>
<reference evidence="9" key="1">
    <citation type="submission" date="2022-08" db="EMBL/GenBank/DDBJ databases">
        <title>Genome Sequence of the sulphate-reducing bacterium, Pseudodesulfovibrio portus JCM14722.</title>
        <authorList>
            <person name="Kondo R."/>
            <person name="Kataoka T."/>
        </authorList>
    </citation>
    <scope>NUCLEOTIDE SEQUENCE</scope>
    <source>
        <strain evidence="9">JCM 14722</strain>
    </source>
</reference>
<dbReference type="SUPFAM" id="SSF50346">
    <property type="entry name" value="PRC-barrel domain"/>
    <property type="match status" value="1"/>
</dbReference>
<evidence type="ECO:0000313" key="10">
    <source>
        <dbReference type="Proteomes" id="UP001061361"/>
    </source>
</evidence>
<name>A0ABM8AR07_9BACT</name>
<dbReference type="Proteomes" id="UP001061361">
    <property type="component" value="Chromosome"/>
</dbReference>
<dbReference type="PANTHER" id="PTHR33692:SF1">
    <property type="entry name" value="RIBOSOME MATURATION FACTOR RIMM"/>
    <property type="match status" value="1"/>
</dbReference>
<evidence type="ECO:0000259" key="8">
    <source>
        <dbReference type="Pfam" id="PF24986"/>
    </source>
</evidence>
<comment type="function">
    <text evidence="5">An accessory protein needed during the final step in the assembly of 30S ribosomal subunit, possibly for assembly of the head region. Essential for efficient processing of 16S rRNA. May be needed both before and after RbfA during the maturation of 16S rRNA. It has affinity for free ribosomal 30S subunits but not for 70S ribosomes.</text>
</comment>
<sequence>MAKRHSAEGFILVGGVVKPHGIRGEFCMKSHADSPSLFDAVDTLYLQDGARPQQPVSITSWREHKEFILVTVKGVTDRDQADRLRGRSVLVREEDLPEPDEGEHYLYQMIGCRVVLEDGTEVGELTGYYETGEQDTWVIVNDAGTEILLPAVPEFVLDIDLDAETILIEPPEGLLDLYLNPDPPKKKKKRTPPRRKKQS</sequence>
<proteinExistence type="inferred from homology"/>
<comment type="similarity">
    <text evidence="5">Belongs to the RimM family.</text>
</comment>
<protein>
    <recommendedName>
        <fullName evidence="5">Ribosome maturation factor RimM</fullName>
    </recommendedName>
</protein>
<accession>A0ABM8AR07</accession>
<dbReference type="Gene3D" id="2.30.30.240">
    <property type="entry name" value="PRC-barrel domain"/>
    <property type="match status" value="1"/>
</dbReference>
<evidence type="ECO:0000259" key="7">
    <source>
        <dbReference type="Pfam" id="PF01782"/>
    </source>
</evidence>
<dbReference type="RefSeq" id="WP_264983912.1">
    <property type="nucleotide sequence ID" value="NZ_AP026708.1"/>
</dbReference>
<dbReference type="InterPro" id="IPR036976">
    <property type="entry name" value="RimM_N_sf"/>
</dbReference>
<dbReference type="EMBL" id="AP026708">
    <property type="protein sequence ID" value="BDQ33859.1"/>
    <property type="molecule type" value="Genomic_DNA"/>
</dbReference>
<dbReference type="HAMAP" id="MF_00014">
    <property type="entry name" value="Ribosome_mat_RimM"/>
    <property type="match status" value="1"/>
</dbReference>
<dbReference type="SUPFAM" id="SSF50447">
    <property type="entry name" value="Translation proteins"/>
    <property type="match status" value="1"/>
</dbReference>
<keyword evidence="1 5" id="KW-0963">Cytoplasm</keyword>
<feature type="domain" description="Ribosome maturation factor RimM PRC barrel" evidence="8">
    <location>
        <begin position="108"/>
        <end position="174"/>
    </location>
</feature>
<evidence type="ECO:0000256" key="6">
    <source>
        <dbReference type="SAM" id="MobiDB-lite"/>
    </source>
</evidence>
<evidence type="ECO:0000313" key="9">
    <source>
        <dbReference type="EMBL" id="BDQ33859.1"/>
    </source>
</evidence>
<dbReference type="PANTHER" id="PTHR33692">
    <property type="entry name" value="RIBOSOME MATURATION FACTOR RIMM"/>
    <property type="match status" value="1"/>
</dbReference>
<comment type="subcellular location">
    <subcellularLocation>
        <location evidence="5">Cytoplasm</location>
    </subcellularLocation>
</comment>
<evidence type="ECO:0000256" key="5">
    <source>
        <dbReference type="HAMAP-Rule" id="MF_00014"/>
    </source>
</evidence>
<dbReference type="InterPro" id="IPR011961">
    <property type="entry name" value="RimM"/>
</dbReference>
<keyword evidence="10" id="KW-1185">Reference proteome</keyword>
<evidence type="ECO:0000256" key="2">
    <source>
        <dbReference type="ARBA" id="ARBA00022517"/>
    </source>
</evidence>
<organism evidence="9 10">
    <name type="scientific">Pseudodesulfovibrio portus</name>
    <dbReference type="NCBI Taxonomy" id="231439"/>
    <lineage>
        <taxon>Bacteria</taxon>
        <taxon>Pseudomonadati</taxon>
        <taxon>Thermodesulfobacteriota</taxon>
        <taxon>Desulfovibrionia</taxon>
        <taxon>Desulfovibrionales</taxon>
        <taxon>Desulfovibrionaceae</taxon>
    </lineage>
</organism>
<keyword evidence="3 5" id="KW-0698">rRNA processing</keyword>
<keyword evidence="2 5" id="KW-0690">Ribosome biogenesis</keyword>